<dbReference type="InterPro" id="IPR012334">
    <property type="entry name" value="Pectin_lyas_fold"/>
</dbReference>
<dbReference type="InterPro" id="IPR045032">
    <property type="entry name" value="PEL"/>
</dbReference>
<keyword evidence="7" id="KW-1185">Reference proteome</keyword>
<feature type="domain" description="Pectate lyase" evidence="5">
    <location>
        <begin position="31"/>
        <end position="243"/>
    </location>
</feature>
<dbReference type="Pfam" id="PF00544">
    <property type="entry name" value="Pectate_lyase_4"/>
    <property type="match status" value="1"/>
</dbReference>
<evidence type="ECO:0000313" key="7">
    <source>
        <dbReference type="Proteomes" id="UP000623687"/>
    </source>
</evidence>
<dbReference type="Proteomes" id="UP000623687">
    <property type="component" value="Unassembled WGS sequence"/>
</dbReference>
<keyword evidence="3" id="KW-0119">Carbohydrate metabolism</keyword>
<keyword evidence="4" id="KW-0732">Signal</keyword>
<dbReference type="OrthoDB" id="1637350at2759"/>
<feature type="chain" id="PRO_5034003371" description="Pectate lyase domain-containing protein" evidence="4">
    <location>
        <begin position="17"/>
        <end position="323"/>
    </location>
</feature>
<comment type="similarity">
    <text evidence="1 3">Belongs to the polysaccharide lyase 1 family.</text>
</comment>
<gene>
    <name evidence="6" type="ORF">PC9H_009538</name>
</gene>
<dbReference type="GeneID" id="59379356"/>
<dbReference type="AlphaFoldDB" id="A0A8H6ZP95"/>
<dbReference type="GO" id="GO:0030570">
    <property type="term" value="F:pectate lyase activity"/>
    <property type="evidence" value="ECO:0007669"/>
    <property type="project" value="InterPro"/>
</dbReference>
<evidence type="ECO:0000256" key="3">
    <source>
        <dbReference type="RuleBase" id="RU361173"/>
    </source>
</evidence>
<dbReference type="Gene3D" id="2.160.20.10">
    <property type="entry name" value="Single-stranded right-handed beta-helix, Pectin lyase-like"/>
    <property type="match status" value="1"/>
</dbReference>
<keyword evidence="3" id="KW-0964">Secreted</keyword>
<evidence type="ECO:0000256" key="4">
    <source>
        <dbReference type="SAM" id="SignalP"/>
    </source>
</evidence>
<dbReference type="SUPFAM" id="SSF51126">
    <property type="entry name" value="Pectin lyase-like"/>
    <property type="match status" value="1"/>
</dbReference>
<organism evidence="6 7">
    <name type="scientific">Pleurotus ostreatus</name>
    <name type="common">Oyster mushroom</name>
    <name type="synonym">White-rot fungus</name>
    <dbReference type="NCBI Taxonomy" id="5322"/>
    <lineage>
        <taxon>Eukaryota</taxon>
        <taxon>Fungi</taxon>
        <taxon>Dikarya</taxon>
        <taxon>Basidiomycota</taxon>
        <taxon>Agaricomycotina</taxon>
        <taxon>Agaricomycetes</taxon>
        <taxon>Agaricomycetidae</taxon>
        <taxon>Agaricales</taxon>
        <taxon>Pleurotineae</taxon>
        <taxon>Pleurotaceae</taxon>
        <taxon>Pleurotus</taxon>
    </lineage>
</organism>
<keyword evidence="2 3" id="KW-0456">Lyase</keyword>
<evidence type="ECO:0000259" key="5">
    <source>
        <dbReference type="SMART" id="SM00656"/>
    </source>
</evidence>
<dbReference type="InterPro" id="IPR002022">
    <property type="entry name" value="Pec_lyase"/>
</dbReference>
<evidence type="ECO:0000313" key="6">
    <source>
        <dbReference type="EMBL" id="KAF7424232.1"/>
    </source>
</evidence>
<comment type="caution">
    <text evidence="6">The sequence shown here is derived from an EMBL/GenBank/DDBJ whole genome shotgun (WGS) entry which is preliminary data.</text>
</comment>
<dbReference type="GO" id="GO:0000272">
    <property type="term" value="P:polysaccharide catabolic process"/>
    <property type="evidence" value="ECO:0007669"/>
    <property type="project" value="UniProtKB-KW"/>
</dbReference>
<dbReference type="RefSeq" id="XP_036628426.1">
    <property type="nucleotide sequence ID" value="XM_036779037.1"/>
</dbReference>
<dbReference type="VEuPathDB" id="FungiDB:PC9H_009538"/>
<protein>
    <recommendedName>
        <fullName evidence="5">Pectate lyase domain-containing protein</fullName>
    </recommendedName>
</protein>
<dbReference type="EMBL" id="JACETU010000007">
    <property type="protein sequence ID" value="KAF7424232.1"/>
    <property type="molecule type" value="Genomic_DNA"/>
</dbReference>
<comment type="subcellular location">
    <subcellularLocation>
        <location evidence="3">Secreted</location>
    </subcellularLocation>
</comment>
<name>A0A8H6ZP95_PLEOS</name>
<keyword evidence="3" id="KW-0624">Polysaccharide degradation</keyword>
<dbReference type="PANTHER" id="PTHR31683:SF18">
    <property type="entry name" value="PECTATE LYASE 21-RELATED"/>
    <property type="match status" value="1"/>
</dbReference>
<dbReference type="GO" id="GO:0005576">
    <property type="term" value="C:extracellular region"/>
    <property type="evidence" value="ECO:0007669"/>
    <property type="project" value="UniProtKB-SubCell"/>
</dbReference>
<evidence type="ECO:0000256" key="1">
    <source>
        <dbReference type="ARBA" id="ARBA00010980"/>
    </source>
</evidence>
<dbReference type="PANTHER" id="PTHR31683">
    <property type="entry name" value="PECTATE LYASE 18-RELATED"/>
    <property type="match status" value="1"/>
</dbReference>
<feature type="signal peptide" evidence="4">
    <location>
        <begin position="1"/>
        <end position="16"/>
    </location>
</feature>
<dbReference type="InterPro" id="IPR011050">
    <property type="entry name" value="Pectin_lyase_fold/virulence"/>
</dbReference>
<sequence length="323" mass="34618">MKVIVLLSLLVSSVVAQDGYAALNGGTTGGAGGTTTTVSAAAAFQTAIKSNTPKVVFLKGPISLSSQASIGNNTSIIGVGTTGIINGGGLRTVGTSNVIIRNLVINKVKGNDAITVQKAHNIWIDHNEFFSDTDHGFDFYDGQVDLTHACDFITVSWNFFHDHFKCSLIGHDPGNSKEDTGKFHITYHHNHWNNIHTRTPAMRFAHVHSFNNLFENVVSQGIHSRSFAQVLIEGNVFVNTTEPGESIVFTLNEIQRLTNLQCLHTGDFEPDGFANFGAASDFGTGRNNITATGNFTSVPYTYTLTPLTSVRSTVTSGAGVGKI</sequence>
<reference evidence="6" key="1">
    <citation type="submission" date="2019-07" db="EMBL/GenBank/DDBJ databases">
        <authorList>
            <person name="Palmer J.M."/>
        </authorList>
    </citation>
    <scope>NUCLEOTIDE SEQUENCE</scope>
    <source>
        <strain evidence="6">PC9</strain>
    </source>
</reference>
<accession>A0A8H6ZP95</accession>
<dbReference type="SMART" id="SM00656">
    <property type="entry name" value="Amb_all"/>
    <property type="match status" value="1"/>
</dbReference>
<proteinExistence type="inferred from homology"/>
<evidence type="ECO:0000256" key="2">
    <source>
        <dbReference type="ARBA" id="ARBA00023239"/>
    </source>
</evidence>